<dbReference type="Proteomes" id="UP000824998">
    <property type="component" value="Unassembled WGS sequence"/>
</dbReference>
<gene>
    <name evidence="4" type="ORF">BJ875DRAFT_529998</name>
</gene>
<keyword evidence="5" id="KW-1185">Reference proteome</keyword>
<keyword evidence="2" id="KW-0833">Ubl conjugation pathway</keyword>
<dbReference type="InterPro" id="IPR000608">
    <property type="entry name" value="UBC"/>
</dbReference>
<dbReference type="Pfam" id="PF00179">
    <property type="entry name" value="UQ_con"/>
    <property type="match status" value="1"/>
</dbReference>
<protein>
    <recommendedName>
        <fullName evidence="3">UBC core domain-containing protein</fullName>
    </recommendedName>
</protein>
<proteinExistence type="predicted"/>
<keyword evidence="1" id="KW-0808">Transferase</keyword>
<evidence type="ECO:0000313" key="5">
    <source>
        <dbReference type="Proteomes" id="UP000824998"/>
    </source>
</evidence>
<evidence type="ECO:0000256" key="2">
    <source>
        <dbReference type="ARBA" id="ARBA00022786"/>
    </source>
</evidence>
<dbReference type="PANTHER" id="PTHR46116">
    <property type="entry name" value="(E3-INDEPENDENT) E2 UBIQUITIN-CONJUGATING ENZYME"/>
    <property type="match status" value="1"/>
</dbReference>
<evidence type="ECO:0000313" key="4">
    <source>
        <dbReference type="EMBL" id="KAG9235106.1"/>
    </source>
</evidence>
<comment type="caution">
    <text evidence="4">The sequence shown here is derived from an EMBL/GenBank/DDBJ whole genome shotgun (WGS) entry which is preliminary data.</text>
</comment>
<dbReference type="AlphaFoldDB" id="A0A9P7YKE8"/>
<reference evidence="4" key="1">
    <citation type="journal article" date="2021" name="IMA Fungus">
        <title>Genomic characterization of three marine fungi, including Emericellopsis atlantica sp. nov. with signatures of a generalist lifestyle and marine biomass degradation.</title>
        <authorList>
            <person name="Hagestad O.C."/>
            <person name="Hou L."/>
            <person name="Andersen J.H."/>
            <person name="Hansen E.H."/>
            <person name="Altermark B."/>
            <person name="Li C."/>
            <person name="Kuhnert E."/>
            <person name="Cox R.J."/>
            <person name="Crous P.W."/>
            <person name="Spatafora J.W."/>
            <person name="Lail K."/>
            <person name="Amirebrahimi M."/>
            <person name="Lipzen A."/>
            <person name="Pangilinan J."/>
            <person name="Andreopoulos W."/>
            <person name="Hayes R.D."/>
            <person name="Ng V."/>
            <person name="Grigoriev I.V."/>
            <person name="Jackson S.A."/>
            <person name="Sutton T.D.S."/>
            <person name="Dobson A.D.W."/>
            <person name="Rama T."/>
        </authorList>
    </citation>
    <scope>NUCLEOTIDE SEQUENCE</scope>
    <source>
        <strain evidence="4">TRa018bII</strain>
    </source>
</reference>
<evidence type="ECO:0000256" key="1">
    <source>
        <dbReference type="ARBA" id="ARBA00022679"/>
    </source>
</evidence>
<sequence>MSIDTNPASSKLCNNEQFYDTERIRIPGFEGAIVAPPSKCAHCTTTILLHHGIAGLELDWGQLSVNDDWSPRKTLAMRCWNCSSDTCMSCGKKTNECRFPLQCAARGQFSGIFHIFSLLDRNTEESQTKQSQFIWGSFCDLAVRTLAKFLSTPLSRKAAALLVLLLRTGTLLRHIDDFLHTSGLSNDQDPCGYLDGIFGLLSSLIKNPLGFHTIFGVQFRSVNSRGTLTMFQLIMAYYRKARLICHLQGTTNDSPGPLKMLIRIGEELLQIRLRQFQTNPWETCVGMNYVSILTVDHLTTHWWYRHTSLITKTEPVDKPERMKRLQFELLRATCGIGQGMFLKVSPSYPQFMKALIIGLLGTPYEGGVFTFDVYIPPDYPKSAPRFKFIRPAAVKDDFDYMSFHPSIGLAEKGATSFTDKEFPPIIASSVMLASINTLAESAGQDNKQKWDPRRGRIASALLDIRNKIFSDRTPWARDPSFNPHPSRIQNARGDYNKFIQCKTVQQAMIPWIRSFFDYELYYANPWRDLLRAYFGYNSAKVLKALQSWQEDGNEHLSSFRGMQTAKELKFISLAKAEKVEATDLAAELRGLLNTHVTEWVNMETLAEKPFFFPEPARARRERKK</sequence>
<dbReference type="Gene3D" id="3.10.110.10">
    <property type="entry name" value="Ubiquitin Conjugating Enzyme"/>
    <property type="match status" value="1"/>
</dbReference>
<dbReference type="EMBL" id="MU251442">
    <property type="protein sequence ID" value="KAG9235106.1"/>
    <property type="molecule type" value="Genomic_DNA"/>
</dbReference>
<organism evidence="4 5">
    <name type="scientific">Amylocarpus encephaloides</name>
    <dbReference type="NCBI Taxonomy" id="45428"/>
    <lineage>
        <taxon>Eukaryota</taxon>
        <taxon>Fungi</taxon>
        <taxon>Dikarya</taxon>
        <taxon>Ascomycota</taxon>
        <taxon>Pezizomycotina</taxon>
        <taxon>Leotiomycetes</taxon>
        <taxon>Helotiales</taxon>
        <taxon>Helotiales incertae sedis</taxon>
        <taxon>Amylocarpus</taxon>
    </lineage>
</organism>
<dbReference type="InterPro" id="IPR016135">
    <property type="entry name" value="UBQ-conjugating_enzyme/RWD"/>
</dbReference>
<name>A0A9P7YKE8_9HELO</name>
<dbReference type="PROSITE" id="PS50127">
    <property type="entry name" value="UBC_2"/>
    <property type="match status" value="1"/>
</dbReference>
<accession>A0A9P7YKE8</accession>
<dbReference type="GO" id="GO:0016740">
    <property type="term" value="F:transferase activity"/>
    <property type="evidence" value="ECO:0007669"/>
    <property type="project" value="UniProtKB-KW"/>
</dbReference>
<evidence type="ECO:0000259" key="3">
    <source>
        <dbReference type="PROSITE" id="PS50127"/>
    </source>
</evidence>
<dbReference type="OrthoDB" id="47801at2759"/>
<dbReference type="PANTHER" id="PTHR46116:SF39">
    <property type="entry name" value="BACULOVIRAL IAP REPEAT-CONTAINING PROTEIN 6"/>
    <property type="match status" value="1"/>
</dbReference>
<dbReference type="SUPFAM" id="SSF54495">
    <property type="entry name" value="UBC-like"/>
    <property type="match status" value="1"/>
</dbReference>
<feature type="domain" description="UBC core" evidence="3">
    <location>
        <begin position="320"/>
        <end position="508"/>
    </location>
</feature>